<reference evidence="1" key="1">
    <citation type="journal article" date="2024" name="Antonie Van Leeuwenhoek">
        <title>Isoptericola haloaureus sp. nov., a dimorphic actinobacterium isolated from mangrove sediments of southeast India, implicating biosaline agricultural significance through nitrogen fixation and salt tolerance genes.</title>
        <authorList>
            <person name="Prathaban M."/>
            <person name="Prathiviraj R."/>
            <person name="Ravichandran M."/>
            <person name="Natarajan S.D."/>
            <person name="Sobanaa M."/>
            <person name="Hari Krishna Kumar S."/>
            <person name="Chandrasekar V."/>
            <person name="Selvin J."/>
        </authorList>
    </citation>
    <scope>NUCLEOTIDE SEQUENCE</scope>
    <source>
        <strain evidence="1">MP1014</strain>
    </source>
</reference>
<organism evidence="1 2">
    <name type="scientific">Isoptericola haloaureus</name>
    <dbReference type="NCBI Taxonomy" id="1542902"/>
    <lineage>
        <taxon>Bacteria</taxon>
        <taxon>Bacillati</taxon>
        <taxon>Actinomycetota</taxon>
        <taxon>Actinomycetes</taxon>
        <taxon>Micrococcales</taxon>
        <taxon>Promicromonosporaceae</taxon>
        <taxon>Isoptericola</taxon>
    </lineage>
</organism>
<proteinExistence type="predicted"/>
<reference evidence="1" key="2">
    <citation type="submission" date="2024-02" db="EMBL/GenBank/DDBJ databases">
        <authorList>
            <person name="Prathaban M."/>
            <person name="Mythili R."/>
            <person name="Sharmila Devi N."/>
            <person name="Sobanaa M."/>
            <person name="Prathiviraj R."/>
            <person name="Selvin J."/>
        </authorList>
    </citation>
    <scope>NUCLEOTIDE SEQUENCE</scope>
    <source>
        <strain evidence="1">MP1014</strain>
    </source>
</reference>
<accession>A0ABU7Z836</accession>
<dbReference type="RefSeq" id="WP_332902208.1">
    <property type="nucleotide sequence ID" value="NZ_JBAGLP010000118.1"/>
</dbReference>
<evidence type="ECO:0008006" key="3">
    <source>
        <dbReference type="Google" id="ProtNLM"/>
    </source>
</evidence>
<evidence type="ECO:0000313" key="2">
    <source>
        <dbReference type="Proteomes" id="UP001310387"/>
    </source>
</evidence>
<protein>
    <recommendedName>
        <fullName evidence="3">Preprotein translocase subunit SecB</fullName>
    </recommendedName>
</protein>
<comment type="caution">
    <text evidence="1">The sequence shown here is derived from an EMBL/GenBank/DDBJ whole genome shotgun (WGS) entry which is preliminary data.</text>
</comment>
<keyword evidence="2" id="KW-1185">Reference proteome</keyword>
<dbReference type="EMBL" id="JBAGLP010000118">
    <property type="protein sequence ID" value="MEG3615569.1"/>
    <property type="molecule type" value="Genomic_DNA"/>
</dbReference>
<dbReference type="Proteomes" id="UP001310387">
    <property type="component" value="Unassembled WGS sequence"/>
</dbReference>
<gene>
    <name evidence="1" type="ORF">V5O49_10590</name>
</gene>
<name>A0ABU7Z836_9MICO</name>
<sequence length="134" mass="14862">MNSGDGDSDVVKDLQIIELSGIRHSNRRVRSATATVELEGHRFEEETPVQLRLRAVAKLVESDSEVGQEADSTEDEDRLLFTGAVQFLIVLDDEHSDTGDDEVVGLVWPHIRAELIAHARSLGVSQFKLPAFVR</sequence>
<evidence type="ECO:0000313" key="1">
    <source>
        <dbReference type="EMBL" id="MEG3615569.1"/>
    </source>
</evidence>